<feature type="region of interest" description="Disordered" evidence="1">
    <location>
        <begin position="276"/>
        <end position="313"/>
    </location>
</feature>
<name>A0A854QPY4_CRYNE</name>
<reference evidence="2 3" key="1">
    <citation type="submission" date="2017-06" db="EMBL/GenBank/DDBJ databases">
        <title>Global population genomics of the pathogenic fungus Cryptococcus neoformans var. grubii.</title>
        <authorList>
            <person name="Cuomo C."/>
            <person name="Litvintseva A."/>
            <person name="Chen Y."/>
            <person name="Young S."/>
            <person name="Zeng Q."/>
            <person name="Chapman S."/>
            <person name="Gujja S."/>
            <person name="Saif S."/>
            <person name="Birren B."/>
        </authorList>
    </citation>
    <scope>NUCLEOTIDE SEQUENCE [LARGE SCALE GENOMIC DNA]</scope>
    <source>
        <strain evidence="2 3">Tu259-1</strain>
    </source>
</reference>
<evidence type="ECO:0000313" key="3">
    <source>
        <dbReference type="Proteomes" id="UP000199727"/>
    </source>
</evidence>
<feature type="region of interest" description="Disordered" evidence="1">
    <location>
        <begin position="67"/>
        <end position="102"/>
    </location>
</feature>
<gene>
    <name evidence="2" type="ORF">C361_01053</name>
</gene>
<feature type="compositionally biased region" description="Low complexity" evidence="1">
    <location>
        <begin position="169"/>
        <end position="182"/>
    </location>
</feature>
<dbReference type="Proteomes" id="UP000199727">
    <property type="component" value="Unassembled WGS sequence"/>
</dbReference>
<feature type="compositionally biased region" description="Basic and acidic residues" evidence="1">
    <location>
        <begin position="291"/>
        <end position="313"/>
    </location>
</feature>
<protein>
    <submittedName>
        <fullName evidence="2">Uncharacterized protein</fullName>
    </submittedName>
</protein>
<sequence>MTVDNKVYYSVFYLFVLIVKENIAQRTFSRSKLCTRHTLSVAQTSIPAFPHNFSSPRLLDTVETMAKPIPNSKPHHSLPNSHLSPDLITPAETPPSGADSSYGAAMESRLHQFMSSFDAGTHSFDREERESPEERRMSFGSSDVFPTPPSSRRPSFLASLGIRPFTLVSSSPSSSSATLSSSQPKDAFGNAVNLGMTPASGSDGDDPSSTQTRPHLGRDIKSTPNLAHSPTHHSDNMERMDQALSGHLPNGGMARSKTTGQINKQSGFILNSAVSKGESATLGSSSASRQVGREKEEKRHFDPSRDPRLLGLI</sequence>
<proteinExistence type="predicted"/>
<feature type="region of interest" description="Disordered" evidence="1">
    <location>
        <begin position="117"/>
        <end position="236"/>
    </location>
</feature>
<feature type="compositionally biased region" description="Basic and acidic residues" evidence="1">
    <location>
        <begin position="123"/>
        <end position="137"/>
    </location>
</feature>
<accession>A0A854QPY4</accession>
<dbReference type="AlphaFoldDB" id="A0A854QPY4"/>
<comment type="caution">
    <text evidence="2">The sequence shown here is derived from an EMBL/GenBank/DDBJ whole genome shotgun (WGS) entry which is preliminary data.</text>
</comment>
<dbReference type="EMBL" id="AMKT01000018">
    <property type="protein sequence ID" value="OXG27782.1"/>
    <property type="molecule type" value="Genomic_DNA"/>
</dbReference>
<evidence type="ECO:0000313" key="2">
    <source>
        <dbReference type="EMBL" id="OXG27782.1"/>
    </source>
</evidence>
<dbReference type="OrthoDB" id="2574059at2759"/>
<evidence type="ECO:0000256" key="1">
    <source>
        <dbReference type="SAM" id="MobiDB-lite"/>
    </source>
</evidence>
<organism evidence="2 3">
    <name type="scientific">Cryptococcus neoformans Tu259-1</name>
    <dbReference type="NCBI Taxonomy" id="1230072"/>
    <lineage>
        <taxon>Eukaryota</taxon>
        <taxon>Fungi</taxon>
        <taxon>Dikarya</taxon>
        <taxon>Basidiomycota</taxon>
        <taxon>Agaricomycotina</taxon>
        <taxon>Tremellomycetes</taxon>
        <taxon>Tremellales</taxon>
        <taxon>Cryptococcaceae</taxon>
        <taxon>Cryptococcus</taxon>
        <taxon>Cryptococcus neoformans species complex</taxon>
    </lineage>
</organism>